<feature type="compositionally biased region" description="Polar residues" evidence="1">
    <location>
        <begin position="583"/>
        <end position="593"/>
    </location>
</feature>
<dbReference type="AlphaFoldDB" id="A0A2C5X444"/>
<comment type="caution">
    <text evidence="3">The sequence shown here is derived from an EMBL/GenBank/DDBJ whole genome shotgun (WGS) entry which is preliminary data.</text>
</comment>
<dbReference type="Pfam" id="PF03663">
    <property type="entry name" value="Glyco_hydro_76"/>
    <property type="match status" value="1"/>
</dbReference>
<dbReference type="EMBL" id="APWK03000057">
    <property type="protein sequence ID" value="PHH52760.1"/>
    <property type="molecule type" value="Genomic_DNA"/>
</dbReference>
<keyword evidence="4" id="KW-1185">Reference proteome</keyword>
<proteinExistence type="predicted"/>
<dbReference type="Gene3D" id="1.50.10.20">
    <property type="match status" value="1"/>
</dbReference>
<evidence type="ECO:0008006" key="5">
    <source>
        <dbReference type="Google" id="ProtNLM"/>
    </source>
</evidence>
<dbReference type="PANTHER" id="PTHR47791:SF2">
    <property type="entry name" value="ENDO MANNANASE, GH76 FAMILY (EUROFUNG)"/>
    <property type="match status" value="1"/>
</dbReference>
<dbReference type="PANTHER" id="PTHR47791">
    <property type="entry name" value="MEIOTICALLY UP-REGULATED GENE 191 PROTEIN"/>
    <property type="match status" value="1"/>
</dbReference>
<name>A0A2C5X444_9PEZI</name>
<dbReference type="InterPro" id="IPR005198">
    <property type="entry name" value="Glyco_hydro_76"/>
</dbReference>
<evidence type="ECO:0000256" key="2">
    <source>
        <dbReference type="SAM" id="SignalP"/>
    </source>
</evidence>
<feature type="signal peptide" evidence="2">
    <location>
        <begin position="1"/>
        <end position="15"/>
    </location>
</feature>
<sequence>MRSLLIYLFLISVVAVNLNTDRRNWVRTVRRKYVCSIFSSPNLPEDECWPSSPTSFLEDEPIEPVSSSHRAPPEILDNAFDALSTMQQNFFHSELGTWPSSIDWTAAVLQTHLSGMTASLSQVFSTLDLAENSTKTNMLDLYFSQTVASYFGQDHLAIRGQAYDDMLWVVLGWLEGLQLIKTRNASFYNHPSVGSSGTPQLNKALGSQIWHGNYWTKPFAHRARVFWGLASTSWDTKLCGGGMNWNPHELVYKNAVTNELWISASIQMYLHFPGDDITTPWQTTGTSGLYPSKDPRYLQAAVEGYKWLMSSNMTNSHGLFVDGFHISGRNGSSKCDQRNEMVFTYNQGVILTGQRGLWEATGSPSYLHEGHALIQNVILASGWNFKTGAPRDQVKNLPPGLLPPWRGLGRGGILEEMCDSSATCSQNGHTFKGIFFHHMSHFCRPLDTRDLDVRSTERSLGYDESRFNTISDTHAHACRSYIPWLKHNAQAALQTRDKSGIFGTWWSAGLLNLTNNVPNHGGVLMTSSMVDYRNHPVERVNEWGNGNMPKMAIPGVSEDHKDYAVISPQDNKEDEDHVLDTPPGQQVMGNYGNQDGKKTDTPFKADGGHFTRGDPNDRGRGRTVETHNGGIAVLRAWWDISRI</sequence>
<evidence type="ECO:0000313" key="3">
    <source>
        <dbReference type="EMBL" id="PHH52760.1"/>
    </source>
</evidence>
<dbReference type="InterPro" id="IPR053169">
    <property type="entry name" value="MUG_Protein"/>
</dbReference>
<evidence type="ECO:0000313" key="4">
    <source>
        <dbReference type="Proteomes" id="UP000222788"/>
    </source>
</evidence>
<dbReference type="SUPFAM" id="SSF48208">
    <property type="entry name" value="Six-hairpin glycosidases"/>
    <property type="match status" value="1"/>
</dbReference>
<feature type="chain" id="PRO_5013084097" description="Glycosyl hydrolase" evidence="2">
    <location>
        <begin position="16"/>
        <end position="643"/>
    </location>
</feature>
<reference evidence="3 4" key="2">
    <citation type="journal article" date="2013" name="IMA Fungus">
        <title>IMA Genome-F 1: Ceratocystis fimbriata: Draft nuclear genome sequence for the plant pathogen, Ceratocystis fimbriata.</title>
        <authorList>
            <person name="Wilken P.M."/>
            <person name="Steenkamp E.T."/>
            <person name="Wingfield M.J."/>
            <person name="de Beer Z.W."/>
            <person name="Wingfield B.D."/>
        </authorList>
    </citation>
    <scope>NUCLEOTIDE SEQUENCE [LARGE SCALE GENOMIC DNA]</scope>
    <source>
        <strain evidence="3 4">CBS 114723</strain>
    </source>
</reference>
<gene>
    <name evidence="3" type="ORF">CFIMG_003782RA</name>
</gene>
<evidence type="ECO:0000256" key="1">
    <source>
        <dbReference type="SAM" id="MobiDB-lite"/>
    </source>
</evidence>
<accession>A0A2C5X444</accession>
<dbReference type="Proteomes" id="UP000222788">
    <property type="component" value="Unassembled WGS sequence"/>
</dbReference>
<feature type="region of interest" description="Disordered" evidence="1">
    <location>
        <begin position="582"/>
        <end position="624"/>
    </location>
</feature>
<protein>
    <recommendedName>
        <fullName evidence="5">Glycosyl hydrolase</fullName>
    </recommendedName>
</protein>
<dbReference type="GO" id="GO:0005975">
    <property type="term" value="P:carbohydrate metabolic process"/>
    <property type="evidence" value="ECO:0007669"/>
    <property type="project" value="InterPro"/>
</dbReference>
<keyword evidence="2" id="KW-0732">Signal</keyword>
<dbReference type="InterPro" id="IPR008928">
    <property type="entry name" value="6-hairpin_glycosidase_sf"/>
</dbReference>
<feature type="compositionally biased region" description="Basic and acidic residues" evidence="1">
    <location>
        <begin position="595"/>
        <end position="624"/>
    </location>
</feature>
<dbReference type="STRING" id="1035309.A0A2C5X444"/>
<reference evidence="3 4" key="1">
    <citation type="journal article" date="2013" name="Fungal Biol.">
        <title>Analysis of microsatellite markers in the genome of the plant pathogen Ceratocystis fimbriata.</title>
        <authorList>
            <person name="Simpson M.C."/>
            <person name="Wilken P.M."/>
            <person name="Coetzee M.P."/>
            <person name="Wingfield M.J."/>
            <person name="Wingfield B.D."/>
        </authorList>
    </citation>
    <scope>NUCLEOTIDE SEQUENCE [LARGE SCALE GENOMIC DNA]</scope>
    <source>
        <strain evidence="3 4">CBS 114723</strain>
    </source>
</reference>
<organism evidence="3 4">
    <name type="scientific">Ceratocystis fimbriata CBS 114723</name>
    <dbReference type="NCBI Taxonomy" id="1035309"/>
    <lineage>
        <taxon>Eukaryota</taxon>
        <taxon>Fungi</taxon>
        <taxon>Dikarya</taxon>
        <taxon>Ascomycota</taxon>
        <taxon>Pezizomycotina</taxon>
        <taxon>Sordariomycetes</taxon>
        <taxon>Hypocreomycetidae</taxon>
        <taxon>Microascales</taxon>
        <taxon>Ceratocystidaceae</taxon>
        <taxon>Ceratocystis</taxon>
    </lineage>
</organism>
<dbReference type="OrthoDB" id="4104179at2759"/>